<gene>
    <name evidence="2" type="ORF">AVDCRST_MAG78-1237</name>
</gene>
<feature type="compositionally biased region" description="Basic and acidic residues" evidence="1">
    <location>
        <begin position="50"/>
        <end position="60"/>
    </location>
</feature>
<feature type="compositionally biased region" description="Low complexity" evidence="1">
    <location>
        <begin position="62"/>
        <end position="82"/>
    </location>
</feature>
<feature type="compositionally biased region" description="Basic residues" evidence="1">
    <location>
        <begin position="128"/>
        <end position="152"/>
    </location>
</feature>
<dbReference type="EMBL" id="CADCVB010000088">
    <property type="protein sequence ID" value="CAA9424114.1"/>
    <property type="molecule type" value="Genomic_DNA"/>
</dbReference>
<dbReference type="AlphaFoldDB" id="A0A6J4PTK0"/>
<accession>A0A6J4PTK0</accession>
<name>A0A6J4PTK0_9ACTN</name>
<evidence type="ECO:0000256" key="1">
    <source>
        <dbReference type="SAM" id="MobiDB-lite"/>
    </source>
</evidence>
<reference evidence="2" key="1">
    <citation type="submission" date="2020-02" db="EMBL/GenBank/DDBJ databases">
        <authorList>
            <person name="Meier V. D."/>
        </authorList>
    </citation>
    <scope>NUCLEOTIDE SEQUENCE</scope>
    <source>
        <strain evidence="2">AVDCRST_MAG78</strain>
    </source>
</reference>
<feature type="non-terminal residue" evidence="2">
    <location>
        <position position="152"/>
    </location>
</feature>
<feature type="region of interest" description="Disordered" evidence="1">
    <location>
        <begin position="110"/>
        <end position="152"/>
    </location>
</feature>
<proteinExistence type="predicted"/>
<organism evidence="2">
    <name type="scientific">uncultured Rubrobacteraceae bacterium</name>
    <dbReference type="NCBI Taxonomy" id="349277"/>
    <lineage>
        <taxon>Bacteria</taxon>
        <taxon>Bacillati</taxon>
        <taxon>Actinomycetota</taxon>
        <taxon>Rubrobacteria</taxon>
        <taxon>Rubrobacterales</taxon>
        <taxon>Rubrobacteraceae</taxon>
        <taxon>environmental samples</taxon>
    </lineage>
</organism>
<sequence>GRLLHLREFGEPLARGAQPLPDRAALRERWPGPRRRKEAKPAFQRVASARTRDARSDRGDCLGAFGAPGLRGRPGPPLGDRTPPVHRLRCDGPLRRPNGMALAFLEARLGPRREPGVSGADPAGAGGSRRHGLSRREPRHRVGHRGQGHHPL</sequence>
<protein>
    <submittedName>
        <fullName evidence="2">Uncharacterized protein</fullName>
    </submittedName>
</protein>
<evidence type="ECO:0000313" key="2">
    <source>
        <dbReference type="EMBL" id="CAA9424114.1"/>
    </source>
</evidence>
<feature type="non-terminal residue" evidence="2">
    <location>
        <position position="1"/>
    </location>
</feature>
<feature type="region of interest" description="Disordered" evidence="1">
    <location>
        <begin position="32"/>
        <end position="96"/>
    </location>
</feature>